<dbReference type="PANTHER" id="PTHR16140">
    <property type="entry name" value="NON-STRUCTURAL MAINTENANCE OF CHROMOSOMES ELEMENT 4"/>
    <property type="match status" value="1"/>
</dbReference>
<evidence type="ECO:0000259" key="9">
    <source>
        <dbReference type="Pfam" id="PF08743"/>
    </source>
</evidence>
<keyword evidence="3 7" id="KW-0227">DNA damage</keyword>
<evidence type="ECO:0000256" key="1">
    <source>
        <dbReference type="ARBA" id="ARBA00004123"/>
    </source>
</evidence>
<evidence type="ECO:0000256" key="3">
    <source>
        <dbReference type="ARBA" id="ARBA00022763"/>
    </source>
</evidence>
<sequence length="547" mass="60987">MARLNTALSATPQPGRGSTVDSLYRDPTPLSQHPASTERGTSYSVLSPAHSMSSDKENREPETRENTPKPVAKRRPMASSSISRLPTPNSGGSSESRHANKRRRTGDRQATRAHSIFEDEDAGLTPQDDDEEDVDEEEEETADLHTPESDEETPNVEEEGDEEEDDFTKYYDPHQNPDVRRQVRANIRNNQRELEDSRDEAIEPGSLVLPNAIKRADVLMGKIRQTADATLDSRFLVEATELSTKKLNRSIHGGSGVGLDIDQFVSKCIEFMRLGGNPADEDGGASTQVRDRRTAATEQGDEEDAGDGLDWAVLGRQACFPSNKRPPVSSFLLGPLSLQKRTRVTQRRQARSQRQPVGPATRPQELTESDMKQSESTNLPNLVQSIGKKLKSHIDVASQRAEEEILELSGDLEEDEEPPEEEVRAACRKYRVSRTVDEGEPCVSLFDFAVNPESFGQTVENLFYVSFLIREGRAKVVMDEDGLPLLAHVEPDTVEHQRARNGQKHQAIFSIDYKTWQTLVAAFDIKEPLIPHRVQEETNVAPGAWYG</sequence>
<dbReference type="InterPro" id="IPR029225">
    <property type="entry name" value="Nse4_Nse3-bd"/>
</dbReference>
<dbReference type="Pfam" id="PF08743">
    <property type="entry name" value="Nse4_C"/>
    <property type="match status" value="1"/>
</dbReference>
<feature type="region of interest" description="Disordered" evidence="8">
    <location>
        <begin position="341"/>
        <end position="378"/>
    </location>
</feature>
<evidence type="ECO:0000313" key="11">
    <source>
        <dbReference type="EMBL" id="KAF2107133.1"/>
    </source>
</evidence>
<comment type="function">
    <text evidence="7">Component of the SMC5-SMC6 complex, that promotes sister chromatid alignment after DNA damage and facilitates double-stranded DNA breaks (DSBs) repair via homologous recombination between sister chromatids.</text>
</comment>
<comment type="subunit">
    <text evidence="7">Component of the SMC5-SMC6 complex.</text>
</comment>
<feature type="domain" description="Non-structural maintenance of chromosome element 4 C-terminal" evidence="9">
    <location>
        <begin position="443"/>
        <end position="530"/>
    </location>
</feature>
<keyword evidence="4 7" id="KW-0233">DNA recombination</keyword>
<comment type="similarity">
    <text evidence="2 7">Belongs to the NSE4 family.</text>
</comment>
<feature type="compositionally biased region" description="Polar residues" evidence="8">
    <location>
        <begin position="29"/>
        <end position="45"/>
    </location>
</feature>
<feature type="compositionally biased region" description="Polar residues" evidence="8">
    <location>
        <begin position="78"/>
        <end position="94"/>
    </location>
</feature>
<dbReference type="Proteomes" id="UP000799770">
    <property type="component" value="Unassembled WGS sequence"/>
</dbReference>
<evidence type="ECO:0000256" key="8">
    <source>
        <dbReference type="SAM" id="MobiDB-lite"/>
    </source>
</evidence>
<evidence type="ECO:0000256" key="2">
    <source>
        <dbReference type="ARBA" id="ARBA00008997"/>
    </source>
</evidence>
<dbReference type="PANTHER" id="PTHR16140:SF0">
    <property type="entry name" value="NON-STRUCTURAL MAINTENANCE OF CHROMOSOMES ELEMENT 4"/>
    <property type="match status" value="1"/>
</dbReference>
<feature type="compositionally biased region" description="Basic and acidic residues" evidence="8">
    <location>
        <begin position="167"/>
        <end position="179"/>
    </location>
</feature>
<dbReference type="AlphaFoldDB" id="A0A6A5YJH5"/>
<feature type="compositionally biased region" description="Basic residues" evidence="8">
    <location>
        <begin position="341"/>
        <end position="351"/>
    </location>
</feature>
<dbReference type="InterPro" id="IPR027786">
    <property type="entry name" value="Nse4/EID"/>
</dbReference>
<reference evidence="11" key="1">
    <citation type="journal article" date="2020" name="Stud. Mycol.">
        <title>101 Dothideomycetes genomes: a test case for predicting lifestyles and emergence of pathogens.</title>
        <authorList>
            <person name="Haridas S."/>
            <person name="Albert R."/>
            <person name="Binder M."/>
            <person name="Bloem J."/>
            <person name="Labutti K."/>
            <person name="Salamov A."/>
            <person name="Andreopoulos B."/>
            <person name="Baker S."/>
            <person name="Barry K."/>
            <person name="Bills G."/>
            <person name="Bluhm B."/>
            <person name="Cannon C."/>
            <person name="Castanera R."/>
            <person name="Culley D."/>
            <person name="Daum C."/>
            <person name="Ezra D."/>
            <person name="Gonzalez J."/>
            <person name="Henrissat B."/>
            <person name="Kuo A."/>
            <person name="Liang C."/>
            <person name="Lipzen A."/>
            <person name="Lutzoni F."/>
            <person name="Magnuson J."/>
            <person name="Mondo S."/>
            <person name="Nolan M."/>
            <person name="Ohm R."/>
            <person name="Pangilinan J."/>
            <person name="Park H.-J."/>
            <person name="Ramirez L."/>
            <person name="Alfaro M."/>
            <person name="Sun H."/>
            <person name="Tritt A."/>
            <person name="Yoshinaga Y."/>
            <person name="Zwiers L.-H."/>
            <person name="Turgeon B."/>
            <person name="Goodwin S."/>
            <person name="Spatafora J."/>
            <person name="Crous P."/>
            <person name="Grigoriev I."/>
        </authorList>
    </citation>
    <scope>NUCLEOTIDE SEQUENCE</scope>
    <source>
        <strain evidence="11">CBS 627.86</strain>
    </source>
</reference>
<evidence type="ECO:0000256" key="4">
    <source>
        <dbReference type="ARBA" id="ARBA00023172"/>
    </source>
</evidence>
<comment type="subcellular location">
    <subcellularLocation>
        <location evidence="1 7">Nucleus</location>
    </subcellularLocation>
</comment>
<feature type="region of interest" description="Disordered" evidence="8">
    <location>
        <begin position="1"/>
        <end position="179"/>
    </location>
</feature>
<dbReference type="GO" id="GO:0005634">
    <property type="term" value="C:nucleus"/>
    <property type="evidence" value="ECO:0007669"/>
    <property type="project" value="UniProtKB-SubCell"/>
</dbReference>
<feature type="compositionally biased region" description="Acidic residues" evidence="8">
    <location>
        <begin position="118"/>
        <end position="141"/>
    </location>
</feature>
<proteinExistence type="inferred from homology"/>
<evidence type="ECO:0000256" key="7">
    <source>
        <dbReference type="RuleBase" id="RU365071"/>
    </source>
</evidence>
<keyword evidence="5 7" id="KW-0234">DNA repair</keyword>
<feature type="compositionally biased region" description="Polar residues" evidence="8">
    <location>
        <begin position="1"/>
        <end position="12"/>
    </location>
</feature>
<evidence type="ECO:0000259" key="10">
    <source>
        <dbReference type="Pfam" id="PF15412"/>
    </source>
</evidence>
<feature type="domain" description="Nse4/EID protein Nse3/MAGE-binding" evidence="10">
    <location>
        <begin position="232"/>
        <end position="282"/>
    </location>
</feature>
<dbReference type="GO" id="GO:0006310">
    <property type="term" value="P:DNA recombination"/>
    <property type="evidence" value="ECO:0007669"/>
    <property type="project" value="UniProtKB-UniRule"/>
</dbReference>
<dbReference type="EMBL" id="ML977356">
    <property type="protein sequence ID" value="KAF2107133.1"/>
    <property type="molecule type" value="Genomic_DNA"/>
</dbReference>
<dbReference type="OrthoDB" id="361242at2759"/>
<feature type="region of interest" description="Disordered" evidence="8">
    <location>
        <begin position="275"/>
        <end position="308"/>
    </location>
</feature>
<evidence type="ECO:0000256" key="6">
    <source>
        <dbReference type="ARBA" id="ARBA00023242"/>
    </source>
</evidence>
<accession>A0A6A5YJH5</accession>
<dbReference type="GO" id="GO:0030915">
    <property type="term" value="C:Smc5-Smc6 complex"/>
    <property type="evidence" value="ECO:0007669"/>
    <property type="project" value="UniProtKB-UniRule"/>
</dbReference>
<feature type="compositionally biased region" description="Acidic residues" evidence="8">
    <location>
        <begin position="149"/>
        <end position="166"/>
    </location>
</feature>
<organism evidence="11 12">
    <name type="scientific">Lophiotrema nucula</name>
    <dbReference type="NCBI Taxonomy" id="690887"/>
    <lineage>
        <taxon>Eukaryota</taxon>
        <taxon>Fungi</taxon>
        <taxon>Dikarya</taxon>
        <taxon>Ascomycota</taxon>
        <taxon>Pezizomycotina</taxon>
        <taxon>Dothideomycetes</taxon>
        <taxon>Pleosporomycetidae</taxon>
        <taxon>Pleosporales</taxon>
        <taxon>Lophiotremataceae</taxon>
        <taxon>Lophiotrema</taxon>
    </lineage>
</organism>
<dbReference type="GO" id="GO:0006281">
    <property type="term" value="P:DNA repair"/>
    <property type="evidence" value="ECO:0007669"/>
    <property type="project" value="UniProtKB-UniRule"/>
</dbReference>
<dbReference type="Pfam" id="PF15412">
    <property type="entry name" value="Nse4-Nse3_bdg"/>
    <property type="match status" value="1"/>
</dbReference>
<dbReference type="InterPro" id="IPR014854">
    <property type="entry name" value="Nse4_C"/>
</dbReference>
<feature type="compositionally biased region" description="Basic and acidic residues" evidence="8">
    <location>
        <begin position="53"/>
        <end position="67"/>
    </location>
</feature>
<keyword evidence="12" id="KW-1185">Reference proteome</keyword>
<evidence type="ECO:0000256" key="5">
    <source>
        <dbReference type="ARBA" id="ARBA00023204"/>
    </source>
</evidence>
<keyword evidence="6 7" id="KW-0539">Nucleus</keyword>
<gene>
    <name evidence="11" type="ORF">BDV96DRAFT_506548</name>
</gene>
<name>A0A6A5YJH5_9PLEO</name>
<protein>
    <recommendedName>
        <fullName evidence="7">Non-structural maintenance of chromosomes element 4</fullName>
    </recommendedName>
</protein>
<evidence type="ECO:0000313" key="12">
    <source>
        <dbReference type="Proteomes" id="UP000799770"/>
    </source>
</evidence>